<evidence type="ECO:0000313" key="3">
    <source>
        <dbReference type="Proteomes" id="UP000189933"/>
    </source>
</evidence>
<sequence length="179" mass="20437">MEREWRFIDQKGREIWLRPARPEDAEGILSSIASVARERSFILTENVGRTVEEEAKYIANLDTQHNLLLVALHEDKVIGGLGASQAGGGKYPKLQHVLEIGLHLVKDYREAGIGSQMLAYAIEWAKEKGFGKLTAQIFTTNRRSIHLFEKHGFQEEGRRKRQYRIGSEYIDEVMMGLLL</sequence>
<dbReference type="OrthoDB" id="9802340at2"/>
<protein>
    <submittedName>
        <fullName evidence="2">L-amino acid N-acyltransferase YncA</fullName>
    </submittedName>
</protein>
<keyword evidence="2" id="KW-0808">Transferase</keyword>
<evidence type="ECO:0000313" key="2">
    <source>
        <dbReference type="EMBL" id="SJZ87275.1"/>
    </source>
</evidence>
<gene>
    <name evidence="2" type="ORF">SAMN02745885_01166</name>
</gene>
<feature type="domain" description="N-acetyltransferase" evidence="1">
    <location>
        <begin position="15"/>
        <end position="179"/>
    </location>
</feature>
<dbReference type="Pfam" id="PF00583">
    <property type="entry name" value="Acetyltransf_1"/>
    <property type="match status" value="1"/>
</dbReference>
<evidence type="ECO:0000259" key="1">
    <source>
        <dbReference type="PROSITE" id="PS51186"/>
    </source>
</evidence>
<dbReference type="CDD" id="cd04301">
    <property type="entry name" value="NAT_SF"/>
    <property type="match status" value="1"/>
</dbReference>
<dbReference type="Gene3D" id="3.40.630.30">
    <property type="match status" value="1"/>
</dbReference>
<accession>A0A1T4P6R9</accession>
<keyword evidence="3" id="KW-1185">Reference proteome</keyword>
<organism evidence="2 3">
    <name type="scientific">Carboxydocella sporoproducens DSM 16521</name>
    <dbReference type="NCBI Taxonomy" id="1121270"/>
    <lineage>
        <taxon>Bacteria</taxon>
        <taxon>Bacillati</taxon>
        <taxon>Bacillota</taxon>
        <taxon>Clostridia</taxon>
        <taxon>Eubacteriales</taxon>
        <taxon>Clostridiales Family XVI. Incertae Sedis</taxon>
        <taxon>Carboxydocella</taxon>
    </lineage>
</organism>
<dbReference type="PANTHER" id="PTHR43415">
    <property type="entry name" value="SPERMIDINE N(1)-ACETYLTRANSFERASE"/>
    <property type="match status" value="1"/>
</dbReference>
<dbReference type="Proteomes" id="UP000189933">
    <property type="component" value="Unassembled WGS sequence"/>
</dbReference>
<keyword evidence="2" id="KW-0012">Acyltransferase</keyword>
<dbReference type="InterPro" id="IPR000182">
    <property type="entry name" value="GNAT_dom"/>
</dbReference>
<dbReference type="PROSITE" id="PS51186">
    <property type="entry name" value="GNAT"/>
    <property type="match status" value="1"/>
</dbReference>
<dbReference type="EMBL" id="FUXM01000010">
    <property type="protein sequence ID" value="SJZ87275.1"/>
    <property type="molecule type" value="Genomic_DNA"/>
</dbReference>
<dbReference type="SUPFAM" id="SSF55729">
    <property type="entry name" value="Acyl-CoA N-acyltransferases (Nat)"/>
    <property type="match status" value="1"/>
</dbReference>
<dbReference type="PANTHER" id="PTHR43415:SF3">
    <property type="entry name" value="GNAT-FAMILY ACETYLTRANSFERASE"/>
    <property type="match status" value="1"/>
</dbReference>
<reference evidence="3" key="1">
    <citation type="submission" date="2017-02" db="EMBL/GenBank/DDBJ databases">
        <authorList>
            <person name="Varghese N."/>
            <person name="Submissions S."/>
        </authorList>
    </citation>
    <scope>NUCLEOTIDE SEQUENCE [LARGE SCALE GENOMIC DNA]</scope>
    <source>
        <strain evidence="3">DSM 16521</strain>
    </source>
</reference>
<dbReference type="GO" id="GO:0016747">
    <property type="term" value="F:acyltransferase activity, transferring groups other than amino-acyl groups"/>
    <property type="evidence" value="ECO:0007669"/>
    <property type="project" value="InterPro"/>
</dbReference>
<proteinExistence type="predicted"/>
<name>A0A1T4P6R9_9FIRM</name>
<dbReference type="RefSeq" id="WP_078665249.1">
    <property type="nucleotide sequence ID" value="NZ_FUXM01000010.1"/>
</dbReference>
<dbReference type="InterPro" id="IPR016181">
    <property type="entry name" value="Acyl_CoA_acyltransferase"/>
</dbReference>
<dbReference type="AlphaFoldDB" id="A0A1T4P6R9"/>